<sequence>MGPNPRQKPHRQLSLIFTPPFTGWFLLQYSGTFKFQGGQVDKNSILHQINIDFFILSATVVQDLKMIALCRSPYYKHPIGCPNWDHKDGCPPHTKRFLSVYEPTVYIAIARLDFGKYLKLKEKIHPGWTEKALKNPRHWQGHLRAALRNFLTPDKIHTGFEIVKNAEAMGINLFETCANAGFVLERDPKNYVCHLNLLAKPTTPHRVVFCFVAPCHSVTVPHTLSFSTDYNLTNGSY</sequence>
<evidence type="ECO:0000313" key="1">
    <source>
        <dbReference type="EMBL" id="KKT85703.1"/>
    </source>
</evidence>
<reference evidence="1 2" key="1">
    <citation type="journal article" date="2015" name="Nature">
        <title>rRNA introns, odd ribosomes, and small enigmatic genomes across a large radiation of phyla.</title>
        <authorList>
            <person name="Brown C.T."/>
            <person name="Hug L.A."/>
            <person name="Thomas B.C."/>
            <person name="Sharon I."/>
            <person name="Castelle C.J."/>
            <person name="Singh A."/>
            <person name="Wilkins M.J."/>
            <person name="Williams K.H."/>
            <person name="Banfield J.F."/>
        </authorList>
    </citation>
    <scope>NUCLEOTIDE SEQUENCE [LARGE SCALE GENOMIC DNA]</scope>
</reference>
<organism evidence="1 2">
    <name type="scientific">Candidatus Collierbacteria bacterium GW2011_GWA2_44_99</name>
    <dbReference type="NCBI Taxonomy" id="1618380"/>
    <lineage>
        <taxon>Bacteria</taxon>
        <taxon>Candidatus Collieribacteriota</taxon>
    </lineage>
</organism>
<name>A0A0G1KQ90_9BACT</name>
<accession>A0A0G1KQ90</accession>
<dbReference type="Proteomes" id="UP000034797">
    <property type="component" value="Unassembled WGS sequence"/>
</dbReference>
<comment type="caution">
    <text evidence="1">The sequence shown here is derived from an EMBL/GenBank/DDBJ whole genome shotgun (WGS) entry which is preliminary data.</text>
</comment>
<dbReference type="EMBL" id="LCJW01000024">
    <property type="protein sequence ID" value="KKT85703.1"/>
    <property type="molecule type" value="Genomic_DNA"/>
</dbReference>
<dbReference type="AlphaFoldDB" id="A0A0G1KQ90"/>
<gene>
    <name evidence="1" type="ORF">UW84_C0024G0026</name>
</gene>
<protein>
    <submittedName>
        <fullName evidence="1">Uncharacterized protein</fullName>
    </submittedName>
</protein>
<evidence type="ECO:0000313" key="2">
    <source>
        <dbReference type="Proteomes" id="UP000034797"/>
    </source>
</evidence>
<proteinExistence type="predicted"/>